<comment type="caution">
    <text evidence="1">The sequence shown here is derived from an EMBL/GenBank/DDBJ whole genome shotgun (WGS) entry which is preliminary data.</text>
</comment>
<dbReference type="Pfam" id="PF13602">
    <property type="entry name" value="ADH_zinc_N_2"/>
    <property type="match status" value="1"/>
</dbReference>
<dbReference type="Proteomes" id="UP000234661">
    <property type="component" value="Unassembled WGS sequence"/>
</dbReference>
<accession>A0A2J4YQP8</accession>
<name>A0A2J4YQP8_9ENTR</name>
<organism evidence="1 2">
    <name type="scientific">Klebsiella michiganensis</name>
    <dbReference type="NCBI Taxonomy" id="1134687"/>
    <lineage>
        <taxon>Bacteria</taxon>
        <taxon>Pseudomonadati</taxon>
        <taxon>Pseudomonadota</taxon>
        <taxon>Gammaproteobacteria</taxon>
        <taxon>Enterobacterales</taxon>
        <taxon>Enterobacteriaceae</taxon>
        <taxon>Klebsiella/Raoultella group</taxon>
        <taxon>Klebsiella</taxon>
    </lineage>
</organism>
<feature type="non-terminal residue" evidence="1">
    <location>
        <position position="1"/>
    </location>
</feature>
<protein>
    <submittedName>
        <fullName evidence="1">Alcohol dehydrogenase</fullName>
    </submittedName>
</protein>
<reference evidence="1 2" key="2">
    <citation type="submission" date="2018-01" db="EMBL/GenBank/DDBJ databases">
        <title>Genomic study of Klebsiella pneumoniae.</title>
        <authorList>
            <person name="Yang Y."/>
            <person name="Bicalho R."/>
        </authorList>
    </citation>
    <scope>NUCLEOTIDE SEQUENCE [LARGE SCALE GENOMIC DNA]</scope>
    <source>
        <strain evidence="1 2">A2</strain>
    </source>
</reference>
<gene>
    <name evidence="1" type="ORF">CWM85_25990</name>
</gene>
<dbReference type="Gene3D" id="3.90.180.10">
    <property type="entry name" value="Medium-chain alcohol dehydrogenases, catalytic domain"/>
    <property type="match status" value="1"/>
</dbReference>
<evidence type="ECO:0000313" key="2">
    <source>
        <dbReference type="Proteomes" id="UP000234661"/>
    </source>
</evidence>
<sequence>VGHRRALEDFVRAVDVTRLKPVIEHRYRFNQLAQALEHLDRGAFGKIVLTRE</sequence>
<proteinExistence type="predicted"/>
<dbReference type="EMBL" id="PIET01001055">
    <property type="protein sequence ID" value="PLM52997.1"/>
    <property type="molecule type" value="Genomic_DNA"/>
</dbReference>
<evidence type="ECO:0000313" key="1">
    <source>
        <dbReference type="EMBL" id="PLM52997.1"/>
    </source>
</evidence>
<reference evidence="1 2" key="1">
    <citation type="submission" date="2017-11" db="EMBL/GenBank/DDBJ databases">
        <authorList>
            <person name="Han C.G."/>
        </authorList>
    </citation>
    <scope>NUCLEOTIDE SEQUENCE [LARGE SCALE GENOMIC DNA]</scope>
    <source>
        <strain evidence="1 2">A2</strain>
    </source>
</reference>
<dbReference type="AlphaFoldDB" id="A0A2J4YQP8"/>